<dbReference type="InterPro" id="IPR006076">
    <property type="entry name" value="FAD-dep_OxRdtase"/>
</dbReference>
<dbReference type="HOGENOM" id="CLU_007884_0_2_1"/>
<evidence type="ECO:0000313" key="8">
    <source>
        <dbReference type="Proteomes" id="UP000053342"/>
    </source>
</evidence>
<keyword evidence="5" id="KW-0560">Oxidoreductase</keyword>
<name>A0A0D2DZ44_9EURO</name>
<dbReference type="GO" id="GO:0008115">
    <property type="term" value="F:sarcosine oxidase activity"/>
    <property type="evidence" value="ECO:0007669"/>
    <property type="project" value="TreeGrafter"/>
</dbReference>
<evidence type="ECO:0000256" key="5">
    <source>
        <dbReference type="ARBA" id="ARBA00023002"/>
    </source>
</evidence>
<accession>A0A0D2DZ44</accession>
<dbReference type="Proteomes" id="UP000053342">
    <property type="component" value="Unassembled WGS sequence"/>
</dbReference>
<evidence type="ECO:0000256" key="2">
    <source>
        <dbReference type="ARBA" id="ARBA00010989"/>
    </source>
</evidence>
<dbReference type="InterPro" id="IPR036188">
    <property type="entry name" value="FAD/NAD-bd_sf"/>
</dbReference>
<evidence type="ECO:0000259" key="6">
    <source>
        <dbReference type="Pfam" id="PF01266"/>
    </source>
</evidence>
<keyword evidence="3" id="KW-0285">Flavoprotein</keyword>
<dbReference type="Gene3D" id="3.50.50.60">
    <property type="entry name" value="FAD/NAD(P)-binding domain"/>
    <property type="match status" value="1"/>
</dbReference>
<gene>
    <name evidence="7" type="ORF">PV06_08019</name>
</gene>
<dbReference type="PANTHER" id="PTHR10961">
    <property type="entry name" value="PEROXISOMAL SARCOSINE OXIDASE"/>
    <property type="match status" value="1"/>
</dbReference>
<organism evidence="7 8">
    <name type="scientific">Exophiala oligosperma</name>
    <dbReference type="NCBI Taxonomy" id="215243"/>
    <lineage>
        <taxon>Eukaryota</taxon>
        <taxon>Fungi</taxon>
        <taxon>Dikarya</taxon>
        <taxon>Ascomycota</taxon>
        <taxon>Pezizomycotina</taxon>
        <taxon>Eurotiomycetes</taxon>
        <taxon>Chaetothyriomycetidae</taxon>
        <taxon>Chaetothyriales</taxon>
        <taxon>Herpotrichiellaceae</taxon>
        <taxon>Exophiala</taxon>
    </lineage>
</organism>
<reference evidence="7 8" key="1">
    <citation type="submission" date="2015-01" db="EMBL/GenBank/DDBJ databases">
        <title>The Genome Sequence of Exophiala oligosperma CBS72588.</title>
        <authorList>
            <consortium name="The Broad Institute Genomics Platform"/>
            <person name="Cuomo C."/>
            <person name="de Hoog S."/>
            <person name="Gorbushina A."/>
            <person name="Stielow B."/>
            <person name="Teixiera M."/>
            <person name="Abouelleil A."/>
            <person name="Chapman S.B."/>
            <person name="Priest M."/>
            <person name="Young S.K."/>
            <person name="Wortman J."/>
            <person name="Nusbaum C."/>
            <person name="Birren B."/>
        </authorList>
    </citation>
    <scope>NUCLEOTIDE SEQUENCE [LARGE SCALE GENOMIC DNA]</scope>
    <source>
        <strain evidence="7 8">CBS 72588</strain>
    </source>
</reference>
<feature type="domain" description="FAD dependent oxidoreductase" evidence="6">
    <location>
        <begin position="14"/>
        <end position="393"/>
    </location>
</feature>
<dbReference type="Pfam" id="PF01266">
    <property type="entry name" value="DAO"/>
    <property type="match status" value="1"/>
</dbReference>
<dbReference type="Gene3D" id="3.30.9.10">
    <property type="entry name" value="D-Amino Acid Oxidase, subunit A, domain 2"/>
    <property type="match status" value="1"/>
</dbReference>
<dbReference type="VEuPathDB" id="FungiDB:PV06_08019"/>
<keyword evidence="4" id="KW-0274">FAD</keyword>
<dbReference type="InterPro" id="IPR045170">
    <property type="entry name" value="MTOX"/>
</dbReference>
<comment type="cofactor">
    <cofactor evidence="1">
        <name>FAD</name>
        <dbReference type="ChEBI" id="CHEBI:57692"/>
    </cofactor>
</comment>
<dbReference type="GO" id="GO:0050660">
    <property type="term" value="F:flavin adenine dinucleotide binding"/>
    <property type="evidence" value="ECO:0007669"/>
    <property type="project" value="InterPro"/>
</dbReference>
<keyword evidence="8" id="KW-1185">Reference proteome</keyword>
<evidence type="ECO:0000256" key="4">
    <source>
        <dbReference type="ARBA" id="ARBA00022827"/>
    </source>
</evidence>
<dbReference type="GO" id="GO:0051698">
    <property type="term" value="F:saccharopine oxidase activity"/>
    <property type="evidence" value="ECO:0007669"/>
    <property type="project" value="TreeGrafter"/>
</dbReference>
<sequence>MMPGVSELSHSSSILIIGAGTWGVSTALHLARRGYTNVTVLDEYPQPSQISAGNDLNKICSFVNPPDESDKDYANQIFFAALSKGFKEDPIFQPHFHEVGIVMSALSPGGLQQIQKRNQEGFDMTELNEPEDFQKTMPSGILTGPVRGWKGFWRKNGAGWVHARNALLSAIVESQRLGVNFNCRYPQGKAVRLLHRNPDPTNNNGLTGDVIGVETQDNKRYFASRVILATGANSDQFLDFKKQLRPTAWTLAHIRMSPEEAKSYANLPVLFNADQGFFMEPDQDNHELKICDEHPGYCNWVIGADGERRSVPFARQQIPIESAKRIRALLRATMPQLADRPFSFARLCWCADTVDRNFLIDFHPDHPSLLLAVGASGRGFAHIPSIGGFIADRLEGRMEAKVAAAVRWRPEQALNRNWDDTLNRFGGQYKVMNLQEITEWTNIPNGYTESLLNTKNP</sequence>
<dbReference type="OrthoDB" id="2219495at2759"/>
<dbReference type="RefSeq" id="XP_016261065.1">
    <property type="nucleotide sequence ID" value="XM_016409311.1"/>
</dbReference>
<dbReference type="AlphaFoldDB" id="A0A0D2DZ44"/>
<proteinExistence type="inferred from homology"/>
<dbReference type="PANTHER" id="PTHR10961:SF24">
    <property type="entry name" value="HYPOTHETICAL FRUCTOSYL AMINE:OXYGEN OXIDOREDUCTASE (EUROFUNG)"/>
    <property type="match status" value="1"/>
</dbReference>
<protein>
    <recommendedName>
        <fullName evidence="6">FAD dependent oxidoreductase domain-containing protein</fullName>
    </recommendedName>
</protein>
<dbReference type="STRING" id="215243.A0A0D2DZ44"/>
<dbReference type="SUPFAM" id="SSF51905">
    <property type="entry name" value="FAD/NAD(P)-binding domain"/>
    <property type="match status" value="1"/>
</dbReference>
<dbReference type="EMBL" id="KN847338">
    <property type="protein sequence ID" value="KIW40849.1"/>
    <property type="molecule type" value="Genomic_DNA"/>
</dbReference>
<evidence type="ECO:0000313" key="7">
    <source>
        <dbReference type="EMBL" id="KIW40849.1"/>
    </source>
</evidence>
<comment type="similarity">
    <text evidence="2">Belongs to the MSOX/MTOX family.</text>
</comment>
<evidence type="ECO:0000256" key="3">
    <source>
        <dbReference type="ARBA" id="ARBA00022630"/>
    </source>
</evidence>
<dbReference type="GeneID" id="27360093"/>
<evidence type="ECO:0000256" key="1">
    <source>
        <dbReference type="ARBA" id="ARBA00001974"/>
    </source>
</evidence>